<dbReference type="Proteomes" id="UP000216352">
    <property type="component" value="Unassembled WGS sequence"/>
</dbReference>
<feature type="binding site" evidence="9">
    <location>
        <position position="200"/>
    </location>
    <ligand>
        <name>Mg(2+)</name>
        <dbReference type="ChEBI" id="CHEBI:18420"/>
    </ligand>
</feature>
<dbReference type="STRING" id="1603886.GCA_001895165_01506"/>
<dbReference type="InterPro" id="IPR051678">
    <property type="entry name" value="AGP_Transferase"/>
</dbReference>
<accession>A0A261FLF2</accession>
<dbReference type="Gene3D" id="3.90.1200.10">
    <property type="match status" value="1"/>
</dbReference>
<evidence type="ECO:0000256" key="3">
    <source>
        <dbReference type="ARBA" id="ARBA00022741"/>
    </source>
</evidence>
<keyword evidence="6 7" id="KW-0046">Antibiotic resistance</keyword>
<dbReference type="Pfam" id="PF01636">
    <property type="entry name" value="APH"/>
    <property type="match status" value="1"/>
</dbReference>
<dbReference type="GO" id="GO:0046677">
    <property type="term" value="P:response to antibiotic"/>
    <property type="evidence" value="ECO:0007669"/>
    <property type="project" value="UniProtKB-KW"/>
</dbReference>
<dbReference type="PANTHER" id="PTHR21310">
    <property type="entry name" value="AMINOGLYCOSIDE PHOSPHOTRANSFERASE-RELATED-RELATED"/>
    <property type="match status" value="1"/>
</dbReference>
<organism evidence="11 12">
    <name type="scientific">Bifidobacterium lemurum</name>
    <dbReference type="NCBI Taxonomy" id="1603886"/>
    <lineage>
        <taxon>Bacteria</taxon>
        <taxon>Bacillati</taxon>
        <taxon>Actinomycetota</taxon>
        <taxon>Actinomycetes</taxon>
        <taxon>Bifidobacteriales</taxon>
        <taxon>Bifidobacteriaceae</taxon>
        <taxon>Bifidobacterium</taxon>
    </lineage>
</organism>
<evidence type="ECO:0000313" key="12">
    <source>
        <dbReference type="Proteomes" id="UP000216352"/>
    </source>
</evidence>
<keyword evidence="2 7" id="KW-0808">Transferase</keyword>
<dbReference type="CDD" id="cd05150">
    <property type="entry name" value="APH"/>
    <property type="match status" value="1"/>
</dbReference>
<gene>
    <name evidence="11" type="ORF">BLEM_2103</name>
</gene>
<evidence type="ECO:0000256" key="4">
    <source>
        <dbReference type="ARBA" id="ARBA00022777"/>
    </source>
</evidence>
<evidence type="ECO:0000256" key="9">
    <source>
        <dbReference type="PIRSR" id="PIRSR000706-2"/>
    </source>
</evidence>
<feature type="active site" description="Proton acceptor" evidence="8">
    <location>
        <position position="195"/>
    </location>
</feature>
<comment type="caution">
    <text evidence="11">The sequence shown here is derived from an EMBL/GenBank/DDBJ whole genome shotgun (WGS) entry which is preliminary data.</text>
</comment>
<evidence type="ECO:0000256" key="7">
    <source>
        <dbReference type="PIRNR" id="PIRNR000706"/>
    </source>
</evidence>
<dbReference type="GO" id="GO:0016773">
    <property type="term" value="F:phosphotransferase activity, alcohol group as acceptor"/>
    <property type="evidence" value="ECO:0007669"/>
    <property type="project" value="InterPro"/>
</dbReference>
<evidence type="ECO:0000256" key="5">
    <source>
        <dbReference type="ARBA" id="ARBA00022840"/>
    </source>
</evidence>
<keyword evidence="3 7" id="KW-0547">Nucleotide-binding</keyword>
<dbReference type="PIRSF" id="PIRSF000706">
    <property type="entry name" value="Kanamycin_kin"/>
    <property type="match status" value="1"/>
</dbReference>
<dbReference type="AlphaFoldDB" id="A0A261FLF2"/>
<comment type="similarity">
    <text evidence="1 7">Belongs to the aminoglycoside phosphotransferase family.</text>
</comment>
<evidence type="ECO:0000259" key="10">
    <source>
        <dbReference type="Pfam" id="PF01636"/>
    </source>
</evidence>
<proteinExistence type="inferred from homology"/>
<evidence type="ECO:0000256" key="6">
    <source>
        <dbReference type="ARBA" id="ARBA00023251"/>
    </source>
</evidence>
<evidence type="ECO:0000256" key="2">
    <source>
        <dbReference type="ARBA" id="ARBA00022679"/>
    </source>
</evidence>
<dbReference type="PANTHER" id="PTHR21310:SF41">
    <property type="entry name" value="3'-PHOSPHOTRANSFERASE, PUTATIVE-RELATED"/>
    <property type="match status" value="1"/>
</dbReference>
<dbReference type="RefSeq" id="WP_211278303.1">
    <property type="nucleotide sequence ID" value="NZ_CP062948.1"/>
</dbReference>
<evidence type="ECO:0000256" key="8">
    <source>
        <dbReference type="PIRSR" id="PIRSR000706-1"/>
    </source>
</evidence>
<keyword evidence="12" id="KW-1185">Reference proteome</keyword>
<feature type="binding site" evidence="9">
    <location>
        <position position="213"/>
    </location>
    <ligand>
        <name>Mg(2+)</name>
        <dbReference type="ChEBI" id="CHEBI:18420"/>
    </ligand>
</feature>
<feature type="domain" description="Aminoglycoside phosphotransferase" evidence="10">
    <location>
        <begin position="47"/>
        <end position="255"/>
    </location>
</feature>
<keyword evidence="4 7" id="KW-0418">Kinase</keyword>
<protein>
    <submittedName>
        <fullName evidence="11">Aminoglycoside transferase</fullName>
    </submittedName>
</protein>
<dbReference type="InterPro" id="IPR011009">
    <property type="entry name" value="Kinase-like_dom_sf"/>
</dbReference>
<dbReference type="GO" id="GO:0046872">
    <property type="term" value="F:metal ion binding"/>
    <property type="evidence" value="ECO:0007669"/>
    <property type="project" value="UniProtKB-KW"/>
</dbReference>
<dbReference type="EMBL" id="MWWX01000019">
    <property type="protein sequence ID" value="OZG59928.1"/>
    <property type="molecule type" value="Genomic_DNA"/>
</dbReference>
<dbReference type="SUPFAM" id="SSF56112">
    <property type="entry name" value="Protein kinase-like (PK-like)"/>
    <property type="match status" value="1"/>
</dbReference>
<evidence type="ECO:0000313" key="11">
    <source>
        <dbReference type="EMBL" id="OZG59928.1"/>
    </source>
</evidence>
<reference evidence="11 12" key="1">
    <citation type="journal article" date="2017" name="BMC Genomics">
        <title>Comparative genomic and phylogenomic analyses of the Bifidobacteriaceae family.</title>
        <authorList>
            <person name="Lugli G.A."/>
            <person name="Milani C."/>
            <person name="Turroni F."/>
            <person name="Duranti S."/>
            <person name="Mancabelli L."/>
            <person name="Mangifesta M."/>
            <person name="Ferrario C."/>
            <person name="Modesto M."/>
            <person name="Mattarelli P."/>
            <person name="Jiri K."/>
            <person name="van Sinderen D."/>
            <person name="Ventura M."/>
        </authorList>
    </citation>
    <scope>NUCLEOTIDE SEQUENCE [LARGE SCALE GENOMIC DNA]</scope>
    <source>
        <strain evidence="11 12">DSM 28807</strain>
    </source>
</reference>
<dbReference type="InterPro" id="IPR002575">
    <property type="entry name" value="Aminoglycoside_PTrfase"/>
</dbReference>
<keyword evidence="9" id="KW-0479">Metal-binding</keyword>
<sequence>MEMTHERIMSLTLVDNVEVPHWLDDSLAHAPMFDSSSSPEARVTFIDREDGFFLKRAGLGALQREAELTRFFHERGLAAETLRYDQDSQSGCDWLLTKRLPGEDCTASQYMEQPERLADLMAERLAALHTMPTDGCPVPDHTTRYLERADEGWRIGCIDPSFFTDMFGPTSLDEIHRVIMERKHLLHTNTLLHGDYCLPNIILDDWRFSGFVDLDSGGVGDRHVDVFWALWTLRFNLHTDRYDNRFLDAYGREQIDPDILPLIAAIEVFG</sequence>
<keyword evidence="9" id="KW-0460">Magnesium</keyword>
<dbReference type="GO" id="GO:0005524">
    <property type="term" value="F:ATP binding"/>
    <property type="evidence" value="ECO:0007669"/>
    <property type="project" value="UniProtKB-KW"/>
</dbReference>
<evidence type="ECO:0000256" key="1">
    <source>
        <dbReference type="ARBA" id="ARBA00006219"/>
    </source>
</evidence>
<keyword evidence="5 7" id="KW-0067">ATP-binding</keyword>
<name>A0A261FLF2_9BIFI</name>
<dbReference type="InterPro" id="IPR024165">
    <property type="entry name" value="Kan/Strep_kinase"/>
</dbReference>
<dbReference type="GO" id="GO:0016301">
    <property type="term" value="F:kinase activity"/>
    <property type="evidence" value="ECO:0007669"/>
    <property type="project" value="UniProtKB-KW"/>
</dbReference>